<dbReference type="PRINTS" id="PR00411">
    <property type="entry name" value="PNDRDTASEI"/>
</dbReference>
<dbReference type="InterPro" id="IPR036188">
    <property type="entry name" value="FAD/NAD-bd_sf"/>
</dbReference>
<dbReference type="Pfam" id="PF07992">
    <property type="entry name" value="Pyr_redox_2"/>
    <property type="match status" value="1"/>
</dbReference>
<proteinExistence type="inferred from homology"/>
<dbReference type="PANTHER" id="PTHR43735:SF3">
    <property type="entry name" value="FERROPTOSIS SUPPRESSOR PROTEIN 1"/>
    <property type="match status" value="1"/>
</dbReference>
<sequence length="417" mass="45460">MVKTVVIVGAGFTGLPTAHKLLIYTASKVPEGLKVVLVSPNSHFYWNLAAVRGIIPGAIPDEQLFLPIIDAFSRYPSENFEFILGKADSLQPENSVVRVVANDGSTREITYDQLVIATGSSIRGDMPFKSIGAHEDTIAALHSLQKEIENAGSITIAGAGPTGVETAGELAAAYGTKKQITLICAGDKVLHSSDVIPSVSQTVENDLQKLGVKVIHKTKVETSTKEPTGQTELVLSNGEIITTDVYLPLFGLQINAGWLPPSLLDAEGNVQLDSYMRVKGTANVWGIGDVGNLESKQVTATDAQIIDLAENLDFVLTGRESQIKEHKIADKKMIFITLGKSYATGQISWWRVWGWLVAYIKGRKIFVDSAPNYVNGKELRHKPMNRFRVKGIGRQLQSELTAIVSPHPRLELRLYFS</sequence>
<dbReference type="SUPFAM" id="SSF51905">
    <property type="entry name" value="FAD/NAD(P)-binding domain"/>
    <property type="match status" value="2"/>
</dbReference>
<dbReference type="PANTHER" id="PTHR43735">
    <property type="entry name" value="APOPTOSIS-INDUCING FACTOR 1"/>
    <property type="match status" value="1"/>
</dbReference>
<keyword evidence="2" id="KW-0285">Flavoprotein</keyword>
<evidence type="ECO:0000313" key="6">
    <source>
        <dbReference type="EMBL" id="KAF3225984.1"/>
    </source>
</evidence>
<evidence type="ECO:0000256" key="4">
    <source>
        <dbReference type="ARBA" id="ARBA00023002"/>
    </source>
</evidence>
<dbReference type="AlphaFoldDB" id="A0A7C8V0F1"/>
<dbReference type="EMBL" id="WIPF01000025">
    <property type="protein sequence ID" value="KAF3225984.1"/>
    <property type="molecule type" value="Genomic_DNA"/>
</dbReference>
<name>A0A7C8V0F1_ORBOL</name>
<dbReference type="Gene3D" id="3.50.50.100">
    <property type="match status" value="1"/>
</dbReference>
<evidence type="ECO:0000256" key="2">
    <source>
        <dbReference type="ARBA" id="ARBA00022630"/>
    </source>
</evidence>
<keyword evidence="3" id="KW-0274">FAD</keyword>
<evidence type="ECO:0000259" key="5">
    <source>
        <dbReference type="Pfam" id="PF07992"/>
    </source>
</evidence>
<protein>
    <recommendedName>
        <fullName evidence="5">FAD/NAD(P)-binding domain-containing protein</fullName>
    </recommendedName>
</protein>
<organism evidence="6 7">
    <name type="scientific">Orbilia oligospora</name>
    <name type="common">Nematode-trapping fungus</name>
    <name type="synonym">Arthrobotrys oligospora</name>
    <dbReference type="NCBI Taxonomy" id="2813651"/>
    <lineage>
        <taxon>Eukaryota</taxon>
        <taxon>Fungi</taxon>
        <taxon>Dikarya</taxon>
        <taxon>Ascomycota</taxon>
        <taxon>Pezizomycotina</taxon>
        <taxon>Orbiliomycetes</taxon>
        <taxon>Orbiliales</taxon>
        <taxon>Orbiliaceae</taxon>
        <taxon>Orbilia</taxon>
    </lineage>
</organism>
<dbReference type="InterPro" id="IPR023753">
    <property type="entry name" value="FAD/NAD-binding_dom"/>
</dbReference>
<dbReference type="GO" id="GO:0005737">
    <property type="term" value="C:cytoplasm"/>
    <property type="evidence" value="ECO:0007669"/>
    <property type="project" value="TreeGrafter"/>
</dbReference>
<dbReference type="GO" id="GO:0050660">
    <property type="term" value="F:flavin adenine dinucleotide binding"/>
    <property type="evidence" value="ECO:0007669"/>
    <property type="project" value="TreeGrafter"/>
</dbReference>
<keyword evidence="4" id="KW-0560">Oxidoreductase</keyword>
<gene>
    <name evidence="6" type="ORF">TWF191_005010</name>
</gene>
<feature type="domain" description="FAD/NAD(P)-binding" evidence="5">
    <location>
        <begin position="4"/>
        <end position="291"/>
    </location>
</feature>
<dbReference type="Proteomes" id="UP000483672">
    <property type="component" value="Unassembled WGS sequence"/>
</dbReference>
<evidence type="ECO:0000256" key="3">
    <source>
        <dbReference type="ARBA" id="ARBA00022827"/>
    </source>
</evidence>
<comment type="caution">
    <text evidence="6">The sequence shown here is derived from an EMBL/GenBank/DDBJ whole genome shotgun (WGS) entry which is preliminary data.</text>
</comment>
<dbReference type="GO" id="GO:0004174">
    <property type="term" value="F:electron-transferring-flavoprotein dehydrogenase activity"/>
    <property type="evidence" value="ECO:0007669"/>
    <property type="project" value="TreeGrafter"/>
</dbReference>
<evidence type="ECO:0000313" key="7">
    <source>
        <dbReference type="Proteomes" id="UP000483672"/>
    </source>
</evidence>
<reference evidence="6 7" key="1">
    <citation type="submission" date="2019-06" db="EMBL/GenBank/DDBJ databases">
        <authorList>
            <person name="Palmer J.M."/>
        </authorList>
    </citation>
    <scope>NUCLEOTIDE SEQUENCE [LARGE SCALE GENOMIC DNA]</scope>
    <source>
        <strain evidence="6 7">TWF191</strain>
    </source>
</reference>
<accession>A0A7C8V0F1</accession>
<comment type="similarity">
    <text evidence="1">Belongs to the FAD-dependent oxidoreductase family.</text>
</comment>
<evidence type="ECO:0000256" key="1">
    <source>
        <dbReference type="ARBA" id="ARBA00006442"/>
    </source>
</evidence>